<dbReference type="Pfam" id="PF25512">
    <property type="entry name" value="zf-CCCH_AtC3H23"/>
    <property type="match status" value="1"/>
</dbReference>
<evidence type="ECO:0000259" key="2">
    <source>
        <dbReference type="Pfam" id="PF25512"/>
    </source>
</evidence>
<reference evidence="3 5" key="1">
    <citation type="journal article" date="2008" name="Science">
        <title>The Physcomitrella genome reveals evolutionary insights into the conquest of land by plants.</title>
        <authorList>
            <person name="Rensing S."/>
            <person name="Lang D."/>
            <person name="Zimmer A."/>
            <person name="Terry A."/>
            <person name="Salamov A."/>
            <person name="Shapiro H."/>
            <person name="Nishiyama T."/>
            <person name="Perroud P.-F."/>
            <person name="Lindquist E."/>
            <person name="Kamisugi Y."/>
            <person name="Tanahashi T."/>
            <person name="Sakakibara K."/>
            <person name="Fujita T."/>
            <person name="Oishi K."/>
            <person name="Shin-I T."/>
            <person name="Kuroki Y."/>
            <person name="Toyoda A."/>
            <person name="Suzuki Y."/>
            <person name="Hashimoto A."/>
            <person name="Yamaguchi K."/>
            <person name="Sugano A."/>
            <person name="Kohara Y."/>
            <person name="Fujiyama A."/>
            <person name="Anterola A."/>
            <person name="Aoki S."/>
            <person name="Ashton N."/>
            <person name="Barbazuk W.B."/>
            <person name="Barker E."/>
            <person name="Bennetzen J."/>
            <person name="Bezanilla M."/>
            <person name="Blankenship R."/>
            <person name="Cho S.H."/>
            <person name="Dutcher S."/>
            <person name="Estelle M."/>
            <person name="Fawcett J.A."/>
            <person name="Gundlach H."/>
            <person name="Hanada K."/>
            <person name="Heyl A."/>
            <person name="Hicks K.A."/>
            <person name="Hugh J."/>
            <person name="Lohr M."/>
            <person name="Mayer K."/>
            <person name="Melkozernov A."/>
            <person name="Murata T."/>
            <person name="Nelson D."/>
            <person name="Pils B."/>
            <person name="Prigge M."/>
            <person name="Reiss B."/>
            <person name="Renner T."/>
            <person name="Rombauts S."/>
            <person name="Rushton P."/>
            <person name="Sanderfoot A."/>
            <person name="Schween G."/>
            <person name="Shiu S.-H."/>
            <person name="Stueber K."/>
            <person name="Theodoulou F.L."/>
            <person name="Tu H."/>
            <person name="Van de Peer Y."/>
            <person name="Verrier P.J."/>
            <person name="Waters E."/>
            <person name="Wood A."/>
            <person name="Yang L."/>
            <person name="Cove D."/>
            <person name="Cuming A."/>
            <person name="Hasebe M."/>
            <person name="Lucas S."/>
            <person name="Mishler D.B."/>
            <person name="Reski R."/>
            <person name="Grigoriev I."/>
            <person name="Quatrano R.S."/>
            <person name="Boore J.L."/>
        </authorList>
    </citation>
    <scope>NUCLEOTIDE SEQUENCE [LARGE SCALE GENOMIC DNA]</scope>
    <source>
        <strain evidence="4 5">cv. Gransden 2004</strain>
    </source>
</reference>
<gene>
    <name evidence="3" type="ORF">PHYPA_015643</name>
</gene>
<dbReference type="AlphaFoldDB" id="A0A2K1JWG1"/>
<evidence type="ECO:0000313" key="4">
    <source>
        <dbReference type="EnsemblPlants" id="Pp3c11_26910V3.1"/>
    </source>
</evidence>
<feature type="region of interest" description="Disordered" evidence="1">
    <location>
        <begin position="70"/>
        <end position="107"/>
    </location>
</feature>
<name>A0A2K1JWG1_PHYPA</name>
<dbReference type="EMBL" id="ABEU02000011">
    <property type="protein sequence ID" value="PNR45872.1"/>
    <property type="molecule type" value="Genomic_DNA"/>
</dbReference>
<dbReference type="Gramene" id="Pp3c11_26910V3.1">
    <property type="protein sequence ID" value="Pp3c11_26910V3.1"/>
    <property type="gene ID" value="Pp3c11_26910"/>
</dbReference>
<accession>A0A2K1JWG1</accession>
<protein>
    <recommendedName>
        <fullName evidence="2">AtC3H23-like CCCH zinc finger domain-containing protein</fullName>
    </recommendedName>
</protein>
<dbReference type="PaxDb" id="3218-PP1S332_13V6.1"/>
<evidence type="ECO:0000313" key="5">
    <source>
        <dbReference type="Proteomes" id="UP000006727"/>
    </source>
</evidence>
<reference evidence="4" key="3">
    <citation type="submission" date="2020-12" db="UniProtKB">
        <authorList>
            <consortium name="EnsemblPlants"/>
        </authorList>
    </citation>
    <scope>IDENTIFICATION</scope>
</reference>
<dbReference type="Proteomes" id="UP000006727">
    <property type="component" value="Chromosome 11"/>
</dbReference>
<reference evidence="3 5" key="2">
    <citation type="journal article" date="2018" name="Plant J.">
        <title>The Physcomitrella patens chromosome-scale assembly reveals moss genome structure and evolution.</title>
        <authorList>
            <person name="Lang D."/>
            <person name="Ullrich K.K."/>
            <person name="Murat F."/>
            <person name="Fuchs J."/>
            <person name="Jenkins J."/>
            <person name="Haas F.B."/>
            <person name="Piednoel M."/>
            <person name="Gundlach H."/>
            <person name="Van Bel M."/>
            <person name="Meyberg R."/>
            <person name="Vives C."/>
            <person name="Morata J."/>
            <person name="Symeonidi A."/>
            <person name="Hiss M."/>
            <person name="Muchero W."/>
            <person name="Kamisugi Y."/>
            <person name="Saleh O."/>
            <person name="Blanc G."/>
            <person name="Decker E.L."/>
            <person name="van Gessel N."/>
            <person name="Grimwood J."/>
            <person name="Hayes R.D."/>
            <person name="Graham S.W."/>
            <person name="Gunter L.E."/>
            <person name="McDaniel S.F."/>
            <person name="Hoernstein S.N.W."/>
            <person name="Larsson A."/>
            <person name="Li F.W."/>
            <person name="Perroud P.F."/>
            <person name="Phillips J."/>
            <person name="Ranjan P."/>
            <person name="Rokshar D.S."/>
            <person name="Rothfels C.J."/>
            <person name="Schneider L."/>
            <person name="Shu S."/>
            <person name="Stevenson D.W."/>
            <person name="Thummler F."/>
            <person name="Tillich M."/>
            <person name="Villarreal Aguilar J.C."/>
            <person name="Widiez T."/>
            <person name="Wong G.K."/>
            <person name="Wymore A."/>
            <person name="Zhang Y."/>
            <person name="Zimmer A.D."/>
            <person name="Quatrano R.S."/>
            <person name="Mayer K.F.X."/>
            <person name="Goodstein D."/>
            <person name="Casacuberta J.M."/>
            <person name="Vandepoele K."/>
            <person name="Reski R."/>
            <person name="Cuming A.C."/>
            <person name="Tuskan G.A."/>
            <person name="Maumus F."/>
            <person name="Salse J."/>
            <person name="Schmutz J."/>
            <person name="Rensing S.A."/>
        </authorList>
    </citation>
    <scope>NUCLEOTIDE SEQUENCE [LARGE SCALE GENOMIC DNA]</scope>
    <source>
        <strain evidence="4 5">cv. Gransden 2004</strain>
    </source>
</reference>
<keyword evidence="5" id="KW-1185">Reference proteome</keyword>
<organism evidence="3">
    <name type="scientific">Physcomitrium patens</name>
    <name type="common">Spreading-leaved earth moss</name>
    <name type="synonym">Physcomitrella patens</name>
    <dbReference type="NCBI Taxonomy" id="3218"/>
    <lineage>
        <taxon>Eukaryota</taxon>
        <taxon>Viridiplantae</taxon>
        <taxon>Streptophyta</taxon>
        <taxon>Embryophyta</taxon>
        <taxon>Bryophyta</taxon>
        <taxon>Bryophytina</taxon>
        <taxon>Bryopsida</taxon>
        <taxon>Funariidae</taxon>
        <taxon>Funariales</taxon>
        <taxon>Funariaceae</taxon>
        <taxon>Physcomitrium</taxon>
    </lineage>
</organism>
<sequence>MRGRSHNWMKGPFAHLDEKARRCNLWRYNYSRTTSMNIQKKEISESSNVVSKAALTDAWGVGANVTCGSTAEVEDGADIDSVNDDPDGRRAGGTAGGERAKTYGQAA</sequence>
<dbReference type="EnsemblPlants" id="Pp3c11_26910V3.1">
    <property type="protein sequence ID" value="Pp3c11_26910V3.1"/>
    <property type="gene ID" value="Pp3c11_26910"/>
</dbReference>
<dbReference type="InParanoid" id="A0A2K1JWG1"/>
<evidence type="ECO:0000313" key="3">
    <source>
        <dbReference type="EMBL" id="PNR45872.1"/>
    </source>
</evidence>
<feature type="domain" description="AtC3H23-like CCCH zinc finger" evidence="2">
    <location>
        <begin position="1"/>
        <end position="22"/>
    </location>
</feature>
<evidence type="ECO:0000256" key="1">
    <source>
        <dbReference type="SAM" id="MobiDB-lite"/>
    </source>
</evidence>
<feature type="compositionally biased region" description="Acidic residues" evidence="1">
    <location>
        <begin position="72"/>
        <end position="85"/>
    </location>
</feature>
<proteinExistence type="predicted"/>
<dbReference type="InterPro" id="IPR057444">
    <property type="entry name" value="Znf-CCCH_AtC3H23-like"/>
</dbReference>